<dbReference type="InterPro" id="IPR036291">
    <property type="entry name" value="NAD(P)-bd_dom_sf"/>
</dbReference>
<name>A0ABD3UFY0_SINWO</name>
<dbReference type="InterPro" id="IPR008030">
    <property type="entry name" value="NmrA-like"/>
</dbReference>
<reference evidence="5 6" key="1">
    <citation type="submission" date="2024-11" db="EMBL/GenBank/DDBJ databases">
        <title>Chromosome-level genome assembly of the freshwater bivalve Anodonta woodiana.</title>
        <authorList>
            <person name="Chen X."/>
        </authorList>
    </citation>
    <scope>NUCLEOTIDE SEQUENCE [LARGE SCALE GENOMIC DNA]</scope>
    <source>
        <strain evidence="5">MN2024</strain>
        <tissue evidence="5">Gills</tissue>
    </source>
</reference>
<dbReference type="Proteomes" id="UP001634394">
    <property type="component" value="Unassembled WGS sequence"/>
</dbReference>
<evidence type="ECO:0000313" key="6">
    <source>
        <dbReference type="Proteomes" id="UP001634394"/>
    </source>
</evidence>
<evidence type="ECO:0000256" key="2">
    <source>
        <dbReference type="ARBA" id="ARBA00022857"/>
    </source>
</evidence>
<dbReference type="Gene3D" id="3.90.25.10">
    <property type="entry name" value="UDP-galactose 4-epimerase, domain 1"/>
    <property type="match status" value="1"/>
</dbReference>
<organism evidence="5 6">
    <name type="scientific">Sinanodonta woodiana</name>
    <name type="common">Chinese pond mussel</name>
    <name type="synonym">Anodonta woodiana</name>
    <dbReference type="NCBI Taxonomy" id="1069815"/>
    <lineage>
        <taxon>Eukaryota</taxon>
        <taxon>Metazoa</taxon>
        <taxon>Spiralia</taxon>
        <taxon>Lophotrochozoa</taxon>
        <taxon>Mollusca</taxon>
        <taxon>Bivalvia</taxon>
        <taxon>Autobranchia</taxon>
        <taxon>Heteroconchia</taxon>
        <taxon>Palaeoheterodonta</taxon>
        <taxon>Unionida</taxon>
        <taxon>Unionoidea</taxon>
        <taxon>Unionidae</taxon>
        <taxon>Unioninae</taxon>
        <taxon>Sinanodonta</taxon>
    </lineage>
</organism>
<evidence type="ECO:0000256" key="1">
    <source>
        <dbReference type="ARBA" id="ARBA00006328"/>
    </source>
</evidence>
<protein>
    <recommendedName>
        <fullName evidence="3">NmrA-like family domain-containing protein 1</fullName>
    </recommendedName>
</protein>
<sequence length="288" mass="32137">MAAKKRIVVFGATGQQGGSVARALVRCLSFHVCAVTRSPEGKGARELKKIGIEVVKGDFDDIDSLRKVLDEAYGCFLVTDYFEHCDLNREIQQGKNVVEACKTAGVKHLVFSGLENTAGSGVHGPVPHFDGKGKIEDIIQSIGVPCTYIRVSFYYENIINFFPPEERENGKFSVSIPMGDKHLYMISVQDLGPCVVEIFRDPMKYVGKKIGLAGDKLTIEQLCSTLSENMASKQFQNTEITVEQYAKLSFPDAQFLANMFQFYQLREDDLRDVKLTRQLNPKTLSFNA</sequence>
<proteinExistence type="inferred from homology"/>
<feature type="domain" description="NmrA-like" evidence="4">
    <location>
        <begin position="4"/>
        <end position="265"/>
    </location>
</feature>
<dbReference type="CDD" id="cd05251">
    <property type="entry name" value="NmrA_like_SDR_a"/>
    <property type="match status" value="1"/>
</dbReference>
<comment type="caution">
    <text evidence="5">The sequence shown here is derived from an EMBL/GenBank/DDBJ whole genome shotgun (WGS) entry which is preliminary data.</text>
</comment>
<keyword evidence="2" id="KW-0521">NADP</keyword>
<dbReference type="PANTHER" id="PTHR42748:SF7">
    <property type="entry name" value="NMRA LIKE REDOX SENSOR 1-RELATED"/>
    <property type="match status" value="1"/>
</dbReference>
<dbReference type="Gene3D" id="3.40.50.720">
    <property type="entry name" value="NAD(P)-binding Rossmann-like Domain"/>
    <property type="match status" value="1"/>
</dbReference>
<dbReference type="Pfam" id="PF05368">
    <property type="entry name" value="NmrA"/>
    <property type="match status" value="1"/>
</dbReference>
<keyword evidence="6" id="KW-1185">Reference proteome</keyword>
<dbReference type="EMBL" id="JBJQND010000016">
    <property type="protein sequence ID" value="KAL3848424.1"/>
    <property type="molecule type" value="Genomic_DNA"/>
</dbReference>
<dbReference type="SUPFAM" id="SSF51735">
    <property type="entry name" value="NAD(P)-binding Rossmann-fold domains"/>
    <property type="match status" value="1"/>
</dbReference>
<accession>A0ABD3UFY0</accession>
<dbReference type="InterPro" id="IPR051164">
    <property type="entry name" value="NmrA-like_oxidored"/>
</dbReference>
<dbReference type="PANTHER" id="PTHR42748">
    <property type="entry name" value="NITROGEN METABOLITE REPRESSION PROTEIN NMRA FAMILY MEMBER"/>
    <property type="match status" value="1"/>
</dbReference>
<evidence type="ECO:0000256" key="3">
    <source>
        <dbReference type="ARBA" id="ARBA00040296"/>
    </source>
</evidence>
<evidence type="ECO:0000313" key="5">
    <source>
        <dbReference type="EMBL" id="KAL3848424.1"/>
    </source>
</evidence>
<dbReference type="AlphaFoldDB" id="A0ABD3UFY0"/>
<comment type="similarity">
    <text evidence="1">Belongs to the NmrA-type oxidoreductase family.</text>
</comment>
<evidence type="ECO:0000259" key="4">
    <source>
        <dbReference type="Pfam" id="PF05368"/>
    </source>
</evidence>
<gene>
    <name evidence="5" type="ORF">ACJMK2_019282</name>
</gene>